<evidence type="ECO:0000313" key="3">
    <source>
        <dbReference type="EMBL" id="MBC8318737.1"/>
    </source>
</evidence>
<reference evidence="3 4" key="1">
    <citation type="submission" date="2020-08" db="EMBL/GenBank/DDBJ databases">
        <title>Bridging the membrane lipid divide: bacteria of the FCB group superphylum have the potential to synthesize archaeal ether lipids.</title>
        <authorList>
            <person name="Villanueva L."/>
            <person name="Von Meijenfeldt F.A.B."/>
            <person name="Westbye A.B."/>
            <person name="Yadav S."/>
            <person name="Hopmans E.C."/>
            <person name="Dutilh B.E."/>
            <person name="Sinninghe Damste J.S."/>
        </authorList>
    </citation>
    <scope>NUCLEOTIDE SEQUENCE [LARGE SCALE GENOMIC DNA]</scope>
    <source>
        <strain evidence="3">NIOZ-UU47</strain>
    </source>
</reference>
<keyword evidence="1" id="KW-0175">Coiled coil</keyword>
<dbReference type="EMBL" id="JACNJZ010000185">
    <property type="protein sequence ID" value="MBC8318737.1"/>
    <property type="molecule type" value="Genomic_DNA"/>
</dbReference>
<dbReference type="InterPro" id="IPR046866">
    <property type="entry name" value="FapA_N"/>
</dbReference>
<organism evidence="3 4">
    <name type="scientific">Candidatus Desulfobia pelagia</name>
    <dbReference type="NCBI Taxonomy" id="2841692"/>
    <lineage>
        <taxon>Bacteria</taxon>
        <taxon>Pseudomonadati</taxon>
        <taxon>Thermodesulfobacteriota</taxon>
        <taxon>Desulfobulbia</taxon>
        <taxon>Desulfobulbales</taxon>
        <taxon>Desulfobulbaceae</taxon>
        <taxon>Candidatus Desulfobia</taxon>
    </lineage>
</organism>
<dbReference type="PANTHER" id="PTHR38032:SF1">
    <property type="entry name" value="RNA-BINDING PROTEIN KHPB N-TERMINAL DOMAIN-CONTAINING PROTEIN"/>
    <property type="match status" value="1"/>
</dbReference>
<dbReference type="AlphaFoldDB" id="A0A8J6NFZ6"/>
<dbReference type="InterPro" id="IPR046865">
    <property type="entry name" value="FapA_b_solenoid"/>
</dbReference>
<evidence type="ECO:0000259" key="2">
    <source>
        <dbReference type="Pfam" id="PF20250"/>
    </source>
</evidence>
<proteinExistence type="predicted"/>
<feature type="domain" description="Flagellar Assembly Protein A N-terminal region" evidence="2">
    <location>
        <begin position="14"/>
        <end position="179"/>
    </location>
</feature>
<dbReference type="InterPro" id="IPR005646">
    <property type="entry name" value="FapA"/>
</dbReference>
<dbReference type="Pfam" id="PF03961">
    <property type="entry name" value="FapA"/>
    <property type="match status" value="1"/>
</dbReference>
<dbReference type="Proteomes" id="UP000614424">
    <property type="component" value="Unassembled WGS sequence"/>
</dbReference>
<name>A0A8J6NFZ6_9BACT</name>
<comment type="caution">
    <text evidence="3">The sequence shown here is derived from an EMBL/GenBank/DDBJ whole genome shotgun (WGS) entry which is preliminary data.</text>
</comment>
<evidence type="ECO:0000256" key="1">
    <source>
        <dbReference type="SAM" id="Coils"/>
    </source>
</evidence>
<sequence>MATKQTKICNEQFLLKVSKDKLLATIHPVDETVSYDGLDFNEIIKEIQQNGICSGLVDELKPDGKRIAAVANGTSSVPGENARIKPVIKPSVVRTPKATEPGKDVVDYRELGSVVNVREGQLLLEKISATKGVAGKDVYGAEIRTKDGKDLAIKCGPGVALSEDGLQVKATVQGKFLMQDGKPSVYEEHTVQGDVNLKVGNISFCGKELKIQGAVLPGFKVKCMGNVSVFKGVNNAEIHSEGNVFIKGGLVGEDAVIKANGDISVDFCENIDFLETRGNLIIRDVIVQGKAKVAGDIKALDGKGKIIGGSFVVGGSMYTKELGSDGEVVTDVVVGLNTALEKRKSKIEEAMAIVPPKLNEVLKNISALNDMKKKEGKEFGGEKAKTLDILNKMMPKLMERNNQLQELHVQLNEDLDKAADECVYVVGTLYPGVKITIGKAVRVVSNEEKQVVAEFNRKKQKIIIRTMSNDEKEECAD</sequence>
<protein>
    <submittedName>
        <fullName evidence="3">DUF342 domain-containing protein</fullName>
    </submittedName>
</protein>
<feature type="coiled-coil region" evidence="1">
    <location>
        <begin position="387"/>
        <end position="421"/>
    </location>
</feature>
<accession>A0A8J6NFZ6</accession>
<dbReference type="Pfam" id="PF20250">
    <property type="entry name" value="FapA_N"/>
    <property type="match status" value="1"/>
</dbReference>
<dbReference type="PANTHER" id="PTHR38032">
    <property type="entry name" value="POLYMERASE-RELATED"/>
    <property type="match status" value="1"/>
</dbReference>
<evidence type="ECO:0000313" key="4">
    <source>
        <dbReference type="Proteomes" id="UP000614424"/>
    </source>
</evidence>
<gene>
    <name evidence="3" type="ORF">H8E41_12600</name>
</gene>